<evidence type="ECO:0000256" key="6">
    <source>
        <dbReference type="ARBA" id="ARBA00022840"/>
    </source>
</evidence>
<dbReference type="GO" id="GO:0051731">
    <property type="term" value="F:polynucleotide 5'-hydroxyl-kinase activity"/>
    <property type="evidence" value="ECO:0007669"/>
    <property type="project" value="InterPro"/>
</dbReference>
<dbReference type="InterPro" id="IPR045116">
    <property type="entry name" value="Clp1/Grc3"/>
</dbReference>
<protein>
    <recommendedName>
        <fullName evidence="3">Polynucleotide 5'-hydroxyl-kinase GRC3</fullName>
    </recommendedName>
    <alternativeName>
        <fullName evidence="2">Polynucleotide 5'-hydroxyl-kinase grc3</fullName>
    </alternativeName>
</protein>
<dbReference type="EMBL" id="JAEPRA010000009">
    <property type="protein sequence ID" value="KAG2180662.1"/>
    <property type="molecule type" value="Genomic_DNA"/>
</dbReference>
<evidence type="ECO:0000313" key="12">
    <source>
        <dbReference type="EMBL" id="KAG2180662.1"/>
    </source>
</evidence>
<dbReference type="InterPro" id="IPR010655">
    <property type="entry name" value="Clp1_C"/>
</dbReference>
<keyword evidence="7 8" id="KW-0539">Nucleus</keyword>
<dbReference type="InterPro" id="IPR038239">
    <property type="entry name" value="Clp1_N_sf"/>
</dbReference>
<organism evidence="12 13">
    <name type="scientific">Umbelopsis vinacea</name>
    <dbReference type="NCBI Taxonomy" id="44442"/>
    <lineage>
        <taxon>Eukaryota</taxon>
        <taxon>Fungi</taxon>
        <taxon>Fungi incertae sedis</taxon>
        <taxon>Mucoromycota</taxon>
        <taxon>Mucoromycotina</taxon>
        <taxon>Umbelopsidomycetes</taxon>
        <taxon>Umbelopsidales</taxon>
        <taxon>Umbelopsidaceae</taxon>
        <taxon>Umbelopsis</taxon>
    </lineage>
</organism>
<comment type="function">
    <text evidence="8">Required for endonucleolytic cleavage during polyadenylation-dependent pre-mRNA 3'-end formation.</text>
</comment>
<dbReference type="HAMAP" id="MF_03035">
    <property type="entry name" value="Clp1"/>
    <property type="match status" value="1"/>
</dbReference>
<feature type="domain" description="Clp1 N-terminal" evidence="10">
    <location>
        <begin position="35"/>
        <end position="125"/>
    </location>
</feature>
<dbReference type="Pfam" id="PF06807">
    <property type="entry name" value="Clp1"/>
    <property type="match status" value="1"/>
</dbReference>
<keyword evidence="13" id="KW-1185">Reference proteome</keyword>
<evidence type="ECO:0000256" key="4">
    <source>
        <dbReference type="ARBA" id="ARBA00022664"/>
    </source>
</evidence>
<evidence type="ECO:0000313" key="13">
    <source>
        <dbReference type="Proteomes" id="UP000612746"/>
    </source>
</evidence>
<accession>A0A8H7PUQ6</accession>
<sequence length="459" mass="51009">MNKVRYRNVYLKRKLDKLTLLCWLLKAIVDTREYNLEQESELRFEVEFSSKASVKLVSGTAEIFGTELATGVTYHFFGRKIAVFTWHGCCLELTGQCSVEYTANETPMSSYLNLHLALEQLRENAAQQGEQGPRVLVLGPHDVGKTSLCKILLSYALRQGRRPLHVSLDCSEGSITMPGTMTATSISHIIDVEEGFGSTATTAASMGSTTMPLAYYYGYQNPSENLQLYKLLTSKLAQGVKARSAIDDETRLGGQIIDTTGLIDNVGYDIIQHAIEQFSVNVVVVLGHERLYSDMTRILRDKPEISVVKVAKSGGVVERDQQFRTQLQRSKIHEYFYGTSKCELSPYSTLTNFTDVSIWRVGESSLAPTSALPIGMDRQLSETQLVKIDNADILLHSILAVLNADETDNEANALESNVAGFIYVSDVDDAKQKLTILSPAPGRLLKRHLLMGSFKWIES</sequence>
<keyword evidence="5 8" id="KW-0547">Nucleotide-binding</keyword>
<comment type="subunit">
    <text evidence="8">Component of a pre-mRNA cleavage factor complex. Interacts directly with PCF11.</text>
</comment>
<evidence type="ECO:0000256" key="1">
    <source>
        <dbReference type="ARBA" id="ARBA00004123"/>
    </source>
</evidence>
<dbReference type="SUPFAM" id="SSF52540">
    <property type="entry name" value="P-loop containing nucleoside triphosphate hydrolases"/>
    <property type="match status" value="1"/>
</dbReference>
<keyword evidence="4 8" id="KW-0507">mRNA processing</keyword>
<evidence type="ECO:0000256" key="8">
    <source>
        <dbReference type="HAMAP-Rule" id="MF_03035"/>
    </source>
</evidence>
<dbReference type="Gene3D" id="3.40.50.300">
    <property type="entry name" value="P-loop containing nucleotide triphosphate hydrolases"/>
    <property type="match status" value="1"/>
</dbReference>
<dbReference type="Proteomes" id="UP000612746">
    <property type="component" value="Unassembled WGS sequence"/>
</dbReference>
<dbReference type="Pfam" id="PF16575">
    <property type="entry name" value="CLP1_P"/>
    <property type="match status" value="1"/>
</dbReference>
<comment type="similarity">
    <text evidence="8">Belongs to the Clp1 family. Clp1 subfamily.</text>
</comment>
<dbReference type="PANTHER" id="PTHR12755">
    <property type="entry name" value="CLEAVAGE/POLYADENYLATION FACTOR IA SUBUNIT CLP1P"/>
    <property type="match status" value="1"/>
</dbReference>
<proteinExistence type="inferred from homology"/>
<evidence type="ECO:0000259" key="10">
    <source>
        <dbReference type="Pfam" id="PF16573"/>
    </source>
</evidence>
<dbReference type="GO" id="GO:0031124">
    <property type="term" value="P:mRNA 3'-end processing"/>
    <property type="evidence" value="ECO:0007669"/>
    <property type="project" value="UniProtKB-UniRule"/>
</dbReference>
<dbReference type="Gene3D" id="2.60.120.1030">
    <property type="entry name" value="Clp1, DNA binding domain"/>
    <property type="match status" value="1"/>
</dbReference>
<keyword evidence="6 8" id="KW-0067">ATP-binding</keyword>
<dbReference type="FunFam" id="2.60.120.1030:FF:000001">
    <property type="entry name" value="Protein CLP1 homolog 5"/>
    <property type="match status" value="1"/>
</dbReference>
<feature type="binding site" evidence="8">
    <location>
        <position position="80"/>
    </location>
    <ligand>
        <name>ATP</name>
        <dbReference type="ChEBI" id="CHEBI:30616"/>
    </ligand>
</feature>
<comment type="caution">
    <text evidence="12">The sequence shown here is derived from an EMBL/GenBank/DDBJ whole genome shotgun (WGS) entry which is preliminary data.</text>
</comment>
<feature type="binding site" evidence="8">
    <location>
        <begin position="142"/>
        <end position="147"/>
    </location>
    <ligand>
        <name>ATP</name>
        <dbReference type="ChEBI" id="CHEBI:30616"/>
    </ligand>
</feature>
<reference evidence="12" key="1">
    <citation type="submission" date="2020-12" db="EMBL/GenBank/DDBJ databases">
        <title>Metabolic potential, ecology and presence of endohyphal bacteria is reflected in genomic diversity of Mucoromycotina.</title>
        <authorList>
            <person name="Muszewska A."/>
            <person name="Okrasinska A."/>
            <person name="Steczkiewicz K."/>
            <person name="Drgas O."/>
            <person name="Orlowska M."/>
            <person name="Perlinska-Lenart U."/>
            <person name="Aleksandrzak-Piekarczyk T."/>
            <person name="Szatraj K."/>
            <person name="Zielenkiewicz U."/>
            <person name="Pilsyk S."/>
            <person name="Malc E."/>
            <person name="Mieczkowski P."/>
            <person name="Kruszewska J.S."/>
            <person name="Biernat P."/>
            <person name="Pawlowska J."/>
        </authorList>
    </citation>
    <scope>NUCLEOTIDE SEQUENCE</scope>
    <source>
        <strain evidence="12">WA0000051536</strain>
    </source>
</reference>
<evidence type="ECO:0000256" key="7">
    <source>
        <dbReference type="ARBA" id="ARBA00023242"/>
    </source>
</evidence>
<evidence type="ECO:0000256" key="5">
    <source>
        <dbReference type="ARBA" id="ARBA00022741"/>
    </source>
</evidence>
<dbReference type="AlphaFoldDB" id="A0A8H7PUQ6"/>
<gene>
    <name evidence="8" type="primary">CLP1</name>
    <name evidence="12" type="ORF">INT44_003669</name>
</gene>
<name>A0A8H7PUQ6_9FUNG</name>
<evidence type="ECO:0000259" key="11">
    <source>
        <dbReference type="Pfam" id="PF16575"/>
    </source>
</evidence>
<evidence type="ECO:0000256" key="3">
    <source>
        <dbReference type="ARBA" id="ARBA00019824"/>
    </source>
</evidence>
<dbReference type="InterPro" id="IPR038238">
    <property type="entry name" value="Clp1_C_sf"/>
</dbReference>
<dbReference type="InterPro" id="IPR032324">
    <property type="entry name" value="Clp1_N"/>
</dbReference>
<dbReference type="Gene3D" id="2.40.30.330">
    <property type="entry name" value="Pre-mRNA cleavage complex subunit Clp1, C-terminal domain"/>
    <property type="match status" value="1"/>
</dbReference>
<evidence type="ECO:0000259" key="9">
    <source>
        <dbReference type="Pfam" id="PF06807"/>
    </source>
</evidence>
<dbReference type="GO" id="GO:0006388">
    <property type="term" value="P:tRNA splicing, via endonucleolytic cleavage and ligation"/>
    <property type="evidence" value="ECO:0007669"/>
    <property type="project" value="TreeGrafter"/>
</dbReference>
<dbReference type="InterPro" id="IPR027417">
    <property type="entry name" value="P-loop_NTPase"/>
</dbReference>
<comment type="subcellular location">
    <subcellularLocation>
        <location evidence="1 8">Nucleus</location>
    </subcellularLocation>
</comment>
<dbReference type="FunFam" id="2.40.30.330:FF:000002">
    <property type="entry name" value="Protein CLP1 homolog"/>
    <property type="match status" value="1"/>
</dbReference>
<dbReference type="InterPro" id="IPR032319">
    <property type="entry name" value="CLP1_P"/>
</dbReference>
<dbReference type="InterPro" id="IPR028606">
    <property type="entry name" value="Clp1"/>
</dbReference>
<dbReference type="GO" id="GO:0005849">
    <property type="term" value="C:mRNA cleavage factor complex"/>
    <property type="evidence" value="ECO:0007669"/>
    <property type="project" value="UniProtKB-UniRule"/>
</dbReference>
<dbReference type="GO" id="GO:0005524">
    <property type="term" value="F:ATP binding"/>
    <property type="evidence" value="ECO:0007669"/>
    <property type="project" value="UniProtKB-UniRule"/>
</dbReference>
<dbReference type="OrthoDB" id="258143at2759"/>
<dbReference type="Pfam" id="PF16573">
    <property type="entry name" value="CLP1_N"/>
    <property type="match status" value="1"/>
</dbReference>
<feature type="domain" description="Clp1 C-terminal" evidence="9">
    <location>
        <begin position="344"/>
        <end position="458"/>
    </location>
</feature>
<feature type="domain" description="Clp1 P-loop" evidence="11">
    <location>
        <begin position="139"/>
        <end position="338"/>
    </location>
</feature>
<dbReference type="PANTHER" id="PTHR12755:SF6">
    <property type="entry name" value="POLYRIBONUCLEOTIDE 5'-HYDROXYL-KINASE CLP1"/>
    <property type="match status" value="1"/>
</dbReference>
<evidence type="ECO:0000256" key="2">
    <source>
        <dbReference type="ARBA" id="ARBA00018706"/>
    </source>
</evidence>
<feature type="binding site" evidence="8">
    <location>
        <position position="41"/>
    </location>
    <ligand>
        <name>ATP</name>
        <dbReference type="ChEBI" id="CHEBI:30616"/>
    </ligand>
</feature>